<protein>
    <recommendedName>
        <fullName evidence="17">Homeobox domain-containing protein</fullName>
    </recommendedName>
</protein>
<dbReference type="Gene3D" id="3.40.50.10190">
    <property type="entry name" value="BRCT domain"/>
    <property type="match status" value="2"/>
</dbReference>
<dbReference type="InterPro" id="IPR031099">
    <property type="entry name" value="BRCA1-associated"/>
</dbReference>
<dbReference type="SUPFAM" id="SSF46689">
    <property type="entry name" value="Homeodomain-like"/>
    <property type="match status" value="1"/>
</dbReference>
<feature type="domain" description="BRCT" evidence="11">
    <location>
        <begin position="300"/>
        <end position="405"/>
    </location>
</feature>
<evidence type="ECO:0000313" key="13">
    <source>
        <dbReference type="EMBL" id="CAF1146623.1"/>
    </source>
</evidence>
<evidence type="ECO:0000256" key="1">
    <source>
        <dbReference type="ARBA" id="ARBA00004123"/>
    </source>
</evidence>
<dbReference type="InterPro" id="IPR036420">
    <property type="entry name" value="BRCT_dom_sf"/>
</dbReference>
<evidence type="ECO:0000256" key="2">
    <source>
        <dbReference type="ARBA" id="ARBA00022737"/>
    </source>
</evidence>
<evidence type="ECO:0000313" key="16">
    <source>
        <dbReference type="Proteomes" id="UP000663889"/>
    </source>
</evidence>
<evidence type="ECO:0008006" key="17">
    <source>
        <dbReference type="Google" id="ProtNLM"/>
    </source>
</evidence>
<evidence type="ECO:0000313" key="15">
    <source>
        <dbReference type="EMBL" id="CAF4004414.1"/>
    </source>
</evidence>
<dbReference type="PROSITE" id="PS50172">
    <property type="entry name" value="BRCT"/>
    <property type="match status" value="2"/>
</dbReference>
<accession>A0A814REC5</accession>
<dbReference type="PROSITE" id="PS50071">
    <property type="entry name" value="HOMEOBOX_2"/>
    <property type="match status" value="1"/>
</dbReference>
<keyword evidence="7 8" id="KW-0539">Nucleus</keyword>
<name>A0A814REC5_9BILA</name>
<dbReference type="PANTHER" id="PTHR13763">
    <property type="entry name" value="BREAST CANCER TYPE 1 SUSCEPTIBILITY PROTEIN BRCA1"/>
    <property type="match status" value="1"/>
</dbReference>
<dbReference type="GO" id="GO:0031436">
    <property type="term" value="C:BRCA1-BARD1 complex"/>
    <property type="evidence" value="ECO:0007669"/>
    <property type="project" value="TreeGrafter"/>
</dbReference>
<proteinExistence type="predicted"/>
<dbReference type="Proteomes" id="UP000663874">
    <property type="component" value="Unassembled WGS sequence"/>
</dbReference>
<dbReference type="Pfam" id="PF00533">
    <property type="entry name" value="BRCT"/>
    <property type="match status" value="1"/>
</dbReference>
<dbReference type="InterPro" id="IPR009057">
    <property type="entry name" value="Homeodomain-like_sf"/>
</dbReference>
<evidence type="ECO:0000256" key="6">
    <source>
        <dbReference type="ARBA" id="ARBA00023204"/>
    </source>
</evidence>
<dbReference type="SUPFAM" id="SSF52113">
    <property type="entry name" value="BRCT domain"/>
    <property type="match status" value="2"/>
</dbReference>
<dbReference type="GO" id="GO:0003677">
    <property type="term" value="F:DNA binding"/>
    <property type="evidence" value="ECO:0007669"/>
    <property type="project" value="UniProtKB-UniRule"/>
</dbReference>
<dbReference type="Pfam" id="PF05920">
    <property type="entry name" value="Homeobox_KN"/>
    <property type="match status" value="1"/>
</dbReference>
<keyword evidence="4 8" id="KW-0238">DNA-binding</keyword>
<dbReference type="EMBL" id="CAJNOU010001006">
    <property type="protein sequence ID" value="CAF1132744.1"/>
    <property type="molecule type" value="Genomic_DNA"/>
</dbReference>
<evidence type="ECO:0000259" key="11">
    <source>
        <dbReference type="PROSITE" id="PS50172"/>
    </source>
</evidence>
<dbReference type="EMBL" id="CAJOAX010007244">
    <property type="protein sequence ID" value="CAF4004414.1"/>
    <property type="molecule type" value="Genomic_DNA"/>
</dbReference>
<dbReference type="CDD" id="cd00086">
    <property type="entry name" value="homeodomain"/>
    <property type="match status" value="1"/>
</dbReference>
<evidence type="ECO:0000256" key="8">
    <source>
        <dbReference type="PROSITE-ProRule" id="PRU00108"/>
    </source>
</evidence>
<evidence type="ECO:0000259" key="10">
    <source>
        <dbReference type="PROSITE" id="PS50071"/>
    </source>
</evidence>
<comment type="caution">
    <text evidence="12">The sequence shown here is derived from an EMBL/GenBank/DDBJ whole genome shotgun (WGS) entry which is preliminary data.</text>
</comment>
<feature type="domain" description="BRCT" evidence="11">
    <location>
        <begin position="218"/>
        <end position="280"/>
    </location>
</feature>
<dbReference type="InterPro" id="IPR001356">
    <property type="entry name" value="HD"/>
</dbReference>
<dbReference type="GO" id="GO:0070531">
    <property type="term" value="C:BRCA1-A complex"/>
    <property type="evidence" value="ECO:0007669"/>
    <property type="project" value="TreeGrafter"/>
</dbReference>
<reference evidence="12" key="1">
    <citation type="submission" date="2021-02" db="EMBL/GenBank/DDBJ databases">
        <authorList>
            <person name="Nowell W R."/>
        </authorList>
    </citation>
    <scope>NUCLEOTIDE SEQUENCE</scope>
</reference>
<dbReference type="Proteomes" id="UP000663823">
    <property type="component" value="Unassembled WGS sequence"/>
</dbReference>
<dbReference type="PANTHER" id="PTHR13763:SF0">
    <property type="entry name" value="BREAST CANCER TYPE 1 SUSCEPTIBILITY PROTEIN"/>
    <property type="match status" value="1"/>
</dbReference>
<dbReference type="GO" id="GO:0004842">
    <property type="term" value="F:ubiquitin-protein transferase activity"/>
    <property type="evidence" value="ECO:0007669"/>
    <property type="project" value="TreeGrafter"/>
</dbReference>
<dbReference type="OrthoDB" id="6105938at2759"/>
<dbReference type="SMART" id="SM00389">
    <property type="entry name" value="HOX"/>
    <property type="match status" value="1"/>
</dbReference>
<dbReference type="Proteomes" id="UP000663889">
    <property type="component" value="Unassembled WGS sequence"/>
</dbReference>
<dbReference type="AlphaFoldDB" id="A0A814REC5"/>
<evidence type="ECO:0000256" key="9">
    <source>
        <dbReference type="SAM" id="MobiDB-lite"/>
    </source>
</evidence>
<keyword evidence="6" id="KW-0234">DNA repair</keyword>
<evidence type="ECO:0000256" key="3">
    <source>
        <dbReference type="ARBA" id="ARBA00022763"/>
    </source>
</evidence>
<dbReference type="SMART" id="SM00292">
    <property type="entry name" value="BRCT"/>
    <property type="match status" value="2"/>
</dbReference>
<gene>
    <name evidence="14" type="ORF">FNK824_LOCUS7034</name>
    <name evidence="15" type="ORF">OTI717_LOCUS29194</name>
    <name evidence="13" type="ORF">RFH988_LOCUS21680</name>
    <name evidence="12" type="ORF">SEV965_LOCUS17507</name>
</gene>
<keyword evidence="5 8" id="KW-0371">Homeobox</keyword>
<dbReference type="Proteomes" id="UP000663882">
    <property type="component" value="Unassembled WGS sequence"/>
</dbReference>
<dbReference type="EMBL" id="CAJOBE010000635">
    <property type="protein sequence ID" value="CAF3668543.1"/>
    <property type="molecule type" value="Genomic_DNA"/>
</dbReference>
<evidence type="ECO:0000313" key="14">
    <source>
        <dbReference type="EMBL" id="CAF3668543.1"/>
    </source>
</evidence>
<feature type="domain" description="Homeobox" evidence="10">
    <location>
        <begin position="91"/>
        <end position="137"/>
    </location>
</feature>
<keyword evidence="3" id="KW-0227">DNA damage</keyword>
<feature type="region of interest" description="Disordered" evidence="9">
    <location>
        <begin position="34"/>
        <end position="77"/>
    </location>
</feature>
<sequence>MSSQSYERSKSNNSSMNVTIVASGSSLIDLLNQQTSQTTSKDDSTPTMLSENISRRRTQQTRNSESNGRDNERLSTLFNTTGRERNTTAPLKQWLYEHQHHPYPTENERKELMEKTSMSAYQITTWFTNARVQMRKEKTLISKNEEKQENNIKQKKNSNHVQTTIDLTISSDDEKVELHINSPILLNQKQIVLAYSCLYNYQIVELHRLESIYPNQLSISGYVNDQTTHLIMGNEEKPLLCPLTLKLFQGIARHLYIMSYQWIIQCIKQNNIIDEINYEIRGDIPFGEYHDGMKRSRLSKEVKLFEKCQFFILCDGCQGSMSKDELSALIQLCHGSILPTFPLTATTDNSTFTIVLCNTLSPFDSANQQQLFELSRSNGIHFLDPEWIIASIIQFALQPFDCYEEKF</sequence>
<evidence type="ECO:0000256" key="4">
    <source>
        <dbReference type="ARBA" id="ARBA00023125"/>
    </source>
</evidence>
<evidence type="ECO:0000256" key="7">
    <source>
        <dbReference type="ARBA" id="ARBA00023242"/>
    </source>
</evidence>
<dbReference type="Gene3D" id="1.10.10.60">
    <property type="entry name" value="Homeodomain-like"/>
    <property type="match status" value="1"/>
</dbReference>
<dbReference type="InterPro" id="IPR001357">
    <property type="entry name" value="BRCT_dom"/>
</dbReference>
<keyword evidence="2" id="KW-0677">Repeat</keyword>
<dbReference type="InterPro" id="IPR008422">
    <property type="entry name" value="KN_HD"/>
</dbReference>
<dbReference type="Pfam" id="PF16589">
    <property type="entry name" value="BRCT_2"/>
    <property type="match status" value="1"/>
</dbReference>
<dbReference type="EMBL" id="CAJNOO010001397">
    <property type="protein sequence ID" value="CAF1146623.1"/>
    <property type="molecule type" value="Genomic_DNA"/>
</dbReference>
<comment type="subcellular location">
    <subcellularLocation>
        <location evidence="1 8">Nucleus</location>
    </subcellularLocation>
</comment>
<organism evidence="12 16">
    <name type="scientific">Rotaria sordida</name>
    <dbReference type="NCBI Taxonomy" id="392033"/>
    <lineage>
        <taxon>Eukaryota</taxon>
        <taxon>Metazoa</taxon>
        <taxon>Spiralia</taxon>
        <taxon>Gnathifera</taxon>
        <taxon>Rotifera</taxon>
        <taxon>Eurotatoria</taxon>
        <taxon>Bdelloidea</taxon>
        <taxon>Philodinida</taxon>
        <taxon>Philodinidae</taxon>
        <taxon>Rotaria</taxon>
    </lineage>
</organism>
<evidence type="ECO:0000313" key="12">
    <source>
        <dbReference type="EMBL" id="CAF1132744.1"/>
    </source>
</evidence>
<feature type="DNA-binding region" description="Homeobox" evidence="8">
    <location>
        <begin position="93"/>
        <end position="138"/>
    </location>
</feature>
<dbReference type="GO" id="GO:0000724">
    <property type="term" value="P:double-strand break repair via homologous recombination"/>
    <property type="evidence" value="ECO:0007669"/>
    <property type="project" value="TreeGrafter"/>
</dbReference>
<evidence type="ECO:0000256" key="5">
    <source>
        <dbReference type="ARBA" id="ARBA00023155"/>
    </source>
</evidence>
<dbReference type="GO" id="GO:0045944">
    <property type="term" value="P:positive regulation of transcription by RNA polymerase II"/>
    <property type="evidence" value="ECO:0007669"/>
    <property type="project" value="TreeGrafter"/>
</dbReference>